<feature type="region of interest" description="Disordered" evidence="4">
    <location>
        <begin position="1097"/>
        <end position="1123"/>
    </location>
</feature>
<evidence type="ECO:0000256" key="3">
    <source>
        <dbReference type="PROSITE-ProRule" id="PRU00221"/>
    </source>
</evidence>
<dbReference type="Proteomes" id="UP001187343">
    <property type="component" value="Unassembled WGS sequence"/>
</dbReference>
<evidence type="ECO:0000256" key="4">
    <source>
        <dbReference type="SAM" id="MobiDB-lite"/>
    </source>
</evidence>
<feature type="compositionally biased region" description="Polar residues" evidence="4">
    <location>
        <begin position="1145"/>
        <end position="1157"/>
    </location>
</feature>
<comment type="caution">
    <text evidence="7">The sequence shown here is derived from an EMBL/GenBank/DDBJ whole genome shotgun (WGS) entry which is preliminary data.</text>
</comment>
<gene>
    <name evidence="7" type="ORF">Q8A67_017961</name>
</gene>
<dbReference type="EMBL" id="JAUYZG010000017">
    <property type="protein sequence ID" value="KAK2884324.1"/>
    <property type="molecule type" value="Genomic_DNA"/>
</dbReference>
<evidence type="ECO:0000256" key="2">
    <source>
        <dbReference type="ARBA" id="ARBA00022737"/>
    </source>
</evidence>
<dbReference type="Pfam" id="PF24780">
    <property type="entry name" value="WD40_MABP1-WDR62_1st"/>
    <property type="match status" value="1"/>
</dbReference>
<feature type="compositionally biased region" description="Basic and acidic residues" evidence="4">
    <location>
        <begin position="994"/>
        <end position="1005"/>
    </location>
</feature>
<evidence type="ECO:0000313" key="8">
    <source>
        <dbReference type="Proteomes" id="UP001187343"/>
    </source>
</evidence>
<dbReference type="PROSITE" id="PS50294">
    <property type="entry name" value="WD_REPEATS_REGION"/>
    <property type="match status" value="1"/>
</dbReference>
<dbReference type="SUPFAM" id="SSF82171">
    <property type="entry name" value="DPP6 N-terminal domain-like"/>
    <property type="match status" value="1"/>
</dbReference>
<dbReference type="GO" id="GO:0046330">
    <property type="term" value="P:positive regulation of JNK cascade"/>
    <property type="evidence" value="ECO:0007669"/>
    <property type="project" value="TreeGrafter"/>
</dbReference>
<feature type="compositionally biased region" description="Basic and acidic residues" evidence="4">
    <location>
        <begin position="937"/>
        <end position="946"/>
    </location>
</feature>
<dbReference type="InterPro" id="IPR015943">
    <property type="entry name" value="WD40/YVTN_repeat-like_dom_sf"/>
</dbReference>
<feature type="compositionally biased region" description="Low complexity" evidence="4">
    <location>
        <begin position="1252"/>
        <end position="1261"/>
    </location>
</feature>
<feature type="region of interest" description="Disordered" evidence="4">
    <location>
        <begin position="1236"/>
        <end position="1279"/>
    </location>
</feature>
<dbReference type="GO" id="GO:0043124">
    <property type="term" value="P:negative regulation of canonical NF-kappaB signal transduction"/>
    <property type="evidence" value="ECO:0007669"/>
    <property type="project" value="TreeGrafter"/>
</dbReference>
<keyword evidence="2" id="KW-0677">Repeat</keyword>
<keyword evidence="8" id="KW-1185">Reference proteome</keyword>
<evidence type="ECO:0000313" key="7">
    <source>
        <dbReference type="EMBL" id="KAK2884324.1"/>
    </source>
</evidence>
<evidence type="ECO:0000256" key="1">
    <source>
        <dbReference type="ARBA" id="ARBA00022574"/>
    </source>
</evidence>
<dbReference type="InterPro" id="IPR001680">
    <property type="entry name" value="WD40_rpt"/>
</dbReference>
<name>A0AA88PR25_9TELE</name>
<dbReference type="Gene3D" id="2.130.10.10">
    <property type="entry name" value="YVTN repeat-like/Quinoprotein amine dehydrogenase"/>
    <property type="match status" value="4"/>
</dbReference>
<feature type="compositionally biased region" description="Low complexity" evidence="4">
    <location>
        <begin position="1165"/>
        <end position="1174"/>
    </location>
</feature>
<dbReference type="SMART" id="SM00320">
    <property type="entry name" value="WD40"/>
    <property type="match status" value="12"/>
</dbReference>
<dbReference type="Pfam" id="PF24782">
    <property type="entry name" value="WD40_MABP1-WDR62_2nd"/>
    <property type="match status" value="1"/>
</dbReference>
<protein>
    <recommendedName>
        <fullName evidence="9">Mitogen-activated protein kinase-binding protein 1-like</fullName>
    </recommendedName>
</protein>
<feature type="domain" description="MABP1/WDR62 second WD40" evidence="6">
    <location>
        <begin position="384"/>
        <end position="723"/>
    </location>
</feature>
<dbReference type="FunFam" id="2.130.10.10:FF:000046">
    <property type="entry name" value="WD repeat-containing protein 62 isoform 1"/>
    <property type="match status" value="1"/>
</dbReference>
<feature type="compositionally biased region" description="Basic and acidic residues" evidence="4">
    <location>
        <begin position="1109"/>
        <end position="1123"/>
    </location>
</feature>
<dbReference type="InterPro" id="IPR056161">
    <property type="entry name" value="WD40_MABP1-WDR62_1st"/>
</dbReference>
<evidence type="ECO:0000259" key="6">
    <source>
        <dbReference type="Pfam" id="PF24782"/>
    </source>
</evidence>
<dbReference type="InterPro" id="IPR056162">
    <property type="entry name" value="WD40_MABP1-WDR62_2nd"/>
</dbReference>
<feature type="region of interest" description="Disordered" evidence="4">
    <location>
        <begin position="1141"/>
        <end position="1174"/>
    </location>
</feature>
<evidence type="ECO:0008006" key="9">
    <source>
        <dbReference type="Google" id="ProtNLM"/>
    </source>
</evidence>
<organism evidence="7 8">
    <name type="scientific">Cirrhinus molitorella</name>
    <name type="common">mud carp</name>
    <dbReference type="NCBI Taxonomy" id="172907"/>
    <lineage>
        <taxon>Eukaryota</taxon>
        <taxon>Metazoa</taxon>
        <taxon>Chordata</taxon>
        <taxon>Craniata</taxon>
        <taxon>Vertebrata</taxon>
        <taxon>Euteleostomi</taxon>
        <taxon>Actinopterygii</taxon>
        <taxon>Neopterygii</taxon>
        <taxon>Teleostei</taxon>
        <taxon>Ostariophysi</taxon>
        <taxon>Cypriniformes</taxon>
        <taxon>Cyprinidae</taxon>
        <taxon>Labeoninae</taxon>
        <taxon>Labeonini</taxon>
        <taxon>Cirrhinus</taxon>
    </lineage>
</organism>
<dbReference type="PANTHER" id="PTHR44813">
    <property type="entry name" value="MITOGEN-ACTIVATED PROTEIN KINASE-BINDING PROTEIN 1"/>
    <property type="match status" value="1"/>
</dbReference>
<feature type="region of interest" description="Disordered" evidence="4">
    <location>
        <begin position="923"/>
        <end position="1017"/>
    </location>
</feature>
<sequence>MEAFTIKSRIKSLLRSPSIKLRKNRSGRIKDGLSSKVTLEKVLGITTAGNSGLTCDPCSGTVAYPAGCVVVLLNPTKNTQQHLINSSRKAISTLSFSSDGRYLVTGESGHHAAVRVWDVSDGSLVSELQEHKYGVSCVAFSPNGKYIVSVGSQHDMSVNLWAWKKNALMAVNKVSSKVTAVSFSEDGTHFVTAGNRHVRFWYLEQSHANQHARPVPLMGRSGLLGELQNNFFCDVACGRGLKSDSTFCITSSGLLCEFNSRRILDRWVHLQTSSARSLAVTEDLIFCGCANGIVRVFGSSDLRFICTLPHPHHLGIDVSTVTQASHLFTRAPDGRYPDSVAVTFDPVNHWLSCVYNDHSLYVWDTRDLRKVGKVHSALYHSACVWDLQMFPSNSDDSRTAFGSSDVFFTCSSDSSVRVWSSDSVRCSNVLSNDLHHILYMDHSTAALLDVEGTAISGTEKAEGSSADCRSGIRTICVSPDGRHLASGDRNGTLRIHDLMCMKELVKAEVHDSEIVCLEYSKPPSGLNLLATASRDRLIHVLDAEEDYSLLQTLDEHSSSVTSVRFAAVGDGKLRIISCGADKSVYIHTAHKTVRGTEFKRTHHVVRKATPNDMDVDPTCKYAAVGCQDRSIRVINISSGKQKRSFRGSQTEDGGLLKVQIDPSGLFVASSCSDKNISLIDFQTGESLATVFGHSEIITALRFSSDCRRLFSSSADSCIFVWRLAPELTVNMRERLSAIKRRHSTSSGRNNPFRRSSVTGFTLYRSTSIMTCSSESDREEDDEDMKTPEKTEGQQDVQRTEDSVDEETGASDEAHWNPLKDPSADSSASVVASRPRRRWSCRVGSLELMVKSMLELRQLDSLSEAPVRIRSCADQLRDEDRCSTSSLQDWSLRRPRDSAWLVPAGAPEPEGVVLYPDHCPSTSSLSGPSYHIQAPSETLEHEERAEEAQSPVSGASMGYGSGGSSPDHRHHDVEALGSDDESGDGNTLLICDSESAPHEDVWRRSSETLTDDSDAGAQTRAEGSIAACLHSQQFSSRTDSVFPHQSVRSSAAVKPTVCGVGPLMEDAGEPDPLAQRRVPQRSHPYLSRVSCPISGNAAGLQKSASAHSLSNDRRSLTPSRLRREARPVLAKLSLEKMEARHPCVTAPSSPQPWDSPTQSRVRRSSRSYMSPTTSSMAKISRSVSVGDGLHLGSCESLSILAPSCEKSASFLTNAPKALPSKAVRPRVCQQLSGPFAECPSRSASSQNLHDVPSSSSSSSSSSADPQQTAHAERPRAAVKAFSVASDAPDQDAAVSLEVCRRAAADLCSSVRTATRLYRTLISHDAERSVEQQQMSRLMADALLHVRSELDSVSGSSGAVKMEEGKETLALLEQFSQLLLQSVERRLHQDT</sequence>
<accession>A0AA88PR25</accession>
<reference evidence="7" key="1">
    <citation type="submission" date="2023-08" db="EMBL/GenBank/DDBJ databases">
        <title>Chromosome-level Genome Assembly of mud carp (Cirrhinus molitorella).</title>
        <authorList>
            <person name="Liu H."/>
        </authorList>
    </citation>
    <scope>NUCLEOTIDE SEQUENCE</scope>
    <source>
        <strain evidence="7">Prfri</strain>
        <tissue evidence="7">Muscle</tissue>
    </source>
</reference>
<dbReference type="PANTHER" id="PTHR44813:SF1">
    <property type="entry name" value="MITOGEN-ACTIVATED PROTEIN KINASE-BINDING PROTEIN 1"/>
    <property type="match status" value="1"/>
</dbReference>
<feature type="compositionally biased region" description="Basic and acidic residues" evidence="4">
    <location>
        <begin position="784"/>
        <end position="801"/>
    </location>
</feature>
<dbReference type="PROSITE" id="PS50082">
    <property type="entry name" value="WD_REPEATS_2"/>
    <property type="match status" value="1"/>
</dbReference>
<dbReference type="InterPro" id="IPR055292">
    <property type="entry name" value="MABP1"/>
</dbReference>
<keyword evidence="1 3" id="KW-0853">WD repeat</keyword>
<proteinExistence type="predicted"/>
<evidence type="ECO:0000259" key="5">
    <source>
        <dbReference type="Pfam" id="PF24780"/>
    </source>
</evidence>
<feature type="region of interest" description="Disordered" evidence="4">
    <location>
        <begin position="770"/>
        <end position="831"/>
    </location>
</feature>
<dbReference type="SUPFAM" id="SSF50998">
    <property type="entry name" value="Quinoprotein alcohol dehydrogenase-like"/>
    <property type="match status" value="1"/>
</dbReference>
<feature type="domain" description="MABP1/WDR62 first WD40" evidence="5">
    <location>
        <begin position="51"/>
        <end position="378"/>
    </location>
</feature>
<dbReference type="InterPro" id="IPR011047">
    <property type="entry name" value="Quinoprotein_ADH-like_sf"/>
</dbReference>
<dbReference type="GO" id="GO:0005737">
    <property type="term" value="C:cytoplasm"/>
    <property type="evidence" value="ECO:0007669"/>
    <property type="project" value="TreeGrafter"/>
</dbReference>
<feature type="repeat" description="WD" evidence="3">
    <location>
        <begin position="690"/>
        <end position="723"/>
    </location>
</feature>